<name>A0ACB9N3Y3_9MYRT</name>
<proteinExistence type="predicted"/>
<dbReference type="Proteomes" id="UP001057402">
    <property type="component" value="Chromosome 8"/>
</dbReference>
<evidence type="ECO:0000313" key="1">
    <source>
        <dbReference type="EMBL" id="KAI4330885.1"/>
    </source>
</evidence>
<comment type="caution">
    <text evidence="1">The sequence shown here is derived from an EMBL/GenBank/DDBJ whole genome shotgun (WGS) entry which is preliminary data.</text>
</comment>
<dbReference type="EMBL" id="CM042887">
    <property type="protein sequence ID" value="KAI4330885.1"/>
    <property type="molecule type" value="Genomic_DNA"/>
</dbReference>
<gene>
    <name evidence="1" type="ORF">MLD38_029128</name>
</gene>
<sequence>MGIDTKRSKTTVLWRHRPSSVCLLAPNACPQIGSIPMDSPDRTEYPVMLANPSARDPPARAIPPRRPRNSMDIIERQYRKSPVSIIGMAIPEMDRNSLTARERWVSFPRVPSKARTKGARHSFRHSGSLYSSLKGGGG</sequence>
<accession>A0ACB9N3Y3</accession>
<protein>
    <submittedName>
        <fullName evidence="1">Uncharacterized protein</fullName>
    </submittedName>
</protein>
<organism evidence="1 2">
    <name type="scientific">Melastoma candidum</name>
    <dbReference type="NCBI Taxonomy" id="119954"/>
    <lineage>
        <taxon>Eukaryota</taxon>
        <taxon>Viridiplantae</taxon>
        <taxon>Streptophyta</taxon>
        <taxon>Embryophyta</taxon>
        <taxon>Tracheophyta</taxon>
        <taxon>Spermatophyta</taxon>
        <taxon>Magnoliopsida</taxon>
        <taxon>eudicotyledons</taxon>
        <taxon>Gunneridae</taxon>
        <taxon>Pentapetalae</taxon>
        <taxon>rosids</taxon>
        <taxon>malvids</taxon>
        <taxon>Myrtales</taxon>
        <taxon>Melastomataceae</taxon>
        <taxon>Melastomatoideae</taxon>
        <taxon>Melastomateae</taxon>
        <taxon>Melastoma</taxon>
    </lineage>
</organism>
<reference evidence="2" key="1">
    <citation type="journal article" date="2023" name="Front. Plant Sci.">
        <title>Chromosomal-level genome assembly of Melastoma candidum provides insights into trichome evolution.</title>
        <authorList>
            <person name="Zhong Y."/>
            <person name="Wu W."/>
            <person name="Sun C."/>
            <person name="Zou P."/>
            <person name="Liu Y."/>
            <person name="Dai S."/>
            <person name="Zhou R."/>
        </authorList>
    </citation>
    <scope>NUCLEOTIDE SEQUENCE [LARGE SCALE GENOMIC DNA]</scope>
</reference>
<keyword evidence="2" id="KW-1185">Reference proteome</keyword>
<evidence type="ECO:0000313" key="2">
    <source>
        <dbReference type="Proteomes" id="UP001057402"/>
    </source>
</evidence>